<keyword evidence="1" id="KW-0732">Signal</keyword>
<organism evidence="2 3">
    <name type="scientific">Nocardia sputorum</name>
    <dbReference type="NCBI Taxonomy" id="2984338"/>
    <lineage>
        <taxon>Bacteria</taxon>
        <taxon>Bacillati</taxon>
        <taxon>Actinomycetota</taxon>
        <taxon>Actinomycetes</taxon>
        <taxon>Mycobacteriales</taxon>
        <taxon>Nocardiaceae</taxon>
        <taxon>Nocardia</taxon>
    </lineage>
</organism>
<keyword evidence="3" id="KW-1185">Reference proteome</keyword>
<evidence type="ECO:0000313" key="2">
    <source>
        <dbReference type="EMBL" id="BDT98687.1"/>
    </source>
</evidence>
<dbReference type="Proteomes" id="UP001317870">
    <property type="component" value="Chromosome"/>
</dbReference>
<evidence type="ECO:0000256" key="1">
    <source>
        <dbReference type="SAM" id="SignalP"/>
    </source>
</evidence>
<protein>
    <submittedName>
        <fullName evidence="2">Uncharacterized protein</fullName>
    </submittedName>
</protein>
<reference evidence="2 3" key="1">
    <citation type="submission" date="2022-11" db="EMBL/GenBank/DDBJ databases">
        <title>Genome Sequencing of Nocardia sp. ON39_IFM12276 and assembly.</title>
        <authorList>
            <person name="Shimojima M."/>
            <person name="Toyokawa M."/>
            <person name="Uesaka K."/>
        </authorList>
    </citation>
    <scope>NUCLEOTIDE SEQUENCE [LARGE SCALE GENOMIC DNA]</scope>
    <source>
        <strain evidence="2 3">IFM 12276</strain>
    </source>
</reference>
<evidence type="ECO:0000313" key="3">
    <source>
        <dbReference type="Proteomes" id="UP001317870"/>
    </source>
</evidence>
<dbReference type="EMBL" id="AP026978">
    <property type="protein sequence ID" value="BDT98687.1"/>
    <property type="molecule type" value="Genomic_DNA"/>
</dbReference>
<feature type="signal peptide" evidence="1">
    <location>
        <begin position="1"/>
        <end position="27"/>
    </location>
</feature>
<sequence>MKFLKSAAGVTIALAGIFASTTGTALADDPTRFPGFKSENDCHGWGQYSLQHTAWVRNYKCVHEGGEWVIYLSDH</sequence>
<accession>A0ABN6U0I3</accession>
<name>A0ABN6U0I3_9NOCA</name>
<proteinExistence type="predicted"/>
<gene>
    <name evidence="2" type="ORF">IFM12276_17160</name>
</gene>
<feature type="chain" id="PRO_5045036442" evidence="1">
    <location>
        <begin position="28"/>
        <end position="75"/>
    </location>
</feature>